<evidence type="ECO:0000256" key="2">
    <source>
        <dbReference type="ARBA" id="ARBA00022448"/>
    </source>
</evidence>
<dbReference type="Gene3D" id="2.40.50.100">
    <property type="match status" value="1"/>
</dbReference>
<dbReference type="GO" id="GO:0030288">
    <property type="term" value="C:outer membrane-bounded periplasmic space"/>
    <property type="evidence" value="ECO:0007669"/>
    <property type="project" value="TreeGrafter"/>
</dbReference>
<dbReference type="KEGG" id="ctes:O987_00105"/>
<evidence type="ECO:0000256" key="1">
    <source>
        <dbReference type="ARBA" id="ARBA00009477"/>
    </source>
</evidence>
<dbReference type="RefSeq" id="WP_003059992.1">
    <property type="nucleotide sequence ID" value="NZ_CP006704.1"/>
</dbReference>
<dbReference type="EMBL" id="CP006704">
    <property type="protein sequence ID" value="AIJ44222.1"/>
    <property type="molecule type" value="Genomic_DNA"/>
</dbReference>
<feature type="domain" description="CzcB-like C-terminal circularly permuted SH3-like" evidence="5">
    <location>
        <begin position="330"/>
        <end position="376"/>
    </location>
</feature>
<dbReference type="FunFam" id="2.40.30.170:FF:000010">
    <property type="entry name" value="Efflux RND transporter periplasmic adaptor subunit"/>
    <property type="match status" value="1"/>
</dbReference>
<evidence type="ECO:0000313" key="6">
    <source>
        <dbReference type="EMBL" id="AIJ44222.1"/>
    </source>
</evidence>
<dbReference type="Proteomes" id="UP000028782">
    <property type="component" value="Chromosome"/>
</dbReference>
<dbReference type="GO" id="GO:0060003">
    <property type="term" value="P:copper ion export"/>
    <property type="evidence" value="ECO:0007669"/>
    <property type="project" value="TreeGrafter"/>
</dbReference>
<sequence>MYKSLVRQPGAAHLPNWTLARLPVMAAAIAVAGLLLGCDASRATEEAQKPVAQLPKGFIQVKPASVKMLEIAPVANPQGLQMAWAPAHVAFVEDRVASVSVPVSARVLSVNAHVGDMVKAGDLLATLVSPDALRTRYDVAAAKTAHDVAVVEAQRQQTMVDKGVGVEVDLRAAQAKLRETSQELGRAQGTAALLGSGGGDRLELRAPRAGIVAERKAVVGTAAEPGAALFMIGDPQAMNVVAEVFESDLPGIRLGSAVQVEVPQLPKPIRGTVRHLGATLDKESRRAAVVVELSEQNPVLRPGMQAKVGVQLSNQQEMLIPVTAVLIKDESHSVVYVQHENNQFEARVVTLGRPSRGMVPVISGLKVGEKIVVRGGLLLDGAASQLL</sequence>
<evidence type="ECO:0000313" key="7">
    <source>
        <dbReference type="Proteomes" id="UP000028782"/>
    </source>
</evidence>
<dbReference type="Pfam" id="PF25975">
    <property type="entry name" value="CzcB_C"/>
    <property type="match status" value="1"/>
</dbReference>
<dbReference type="GO" id="GO:0016020">
    <property type="term" value="C:membrane"/>
    <property type="evidence" value="ECO:0007669"/>
    <property type="project" value="InterPro"/>
</dbReference>
<dbReference type="InterPro" id="IPR058792">
    <property type="entry name" value="Beta-barrel_RND_2"/>
</dbReference>
<dbReference type="Gene3D" id="2.40.30.170">
    <property type="match status" value="1"/>
</dbReference>
<dbReference type="SUPFAM" id="SSF111369">
    <property type="entry name" value="HlyD-like secretion proteins"/>
    <property type="match status" value="1"/>
</dbReference>
<protein>
    <submittedName>
        <fullName evidence="6">RND transporter</fullName>
    </submittedName>
</protein>
<dbReference type="Pfam" id="PF25973">
    <property type="entry name" value="BSH_CzcB"/>
    <property type="match status" value="1"/>
</dbReference>
<dbReference type="GO" id="GO:0046914">
    <property type="term" value="F:transition metal ion binding"/>
    <property type="evidence" value="ECO:0007669"/>
    <property type="project" value="TreeGrafter"/>
</dbReference>
<dbReference type="InterPro" id="IPR006143">
    <property type="entry name" value="RND_pump_MFP"/>
</dbReference>
<dbReference type="NCBIfam" id="TIGR01730">
    <property type="entry name" value="RND_mfp"/>
    <property type="match status" value="1"/>
</dbReference>
<dbReference type="InterPro" id="IPR058649">
    <property type="entry name" value="CzcB_C"/>
</dbReference>
<dbReference type="PANTHER" id="PTHR30097">
    <property type="entry name" value="CATION EFFLUX SYSTEM PROTEIN CUSB"/>
    <property type="match status" value="1"/>
</dbReference>
<proteinExistence type="inferred from homology"/>
<dbReference type="Gene3D" id="2.40.420.20">
    <property type="match status" value="1"/>
</dbReference>
<evidence type="ECO:0000259" key="3">
    <source>
        <dbReference type="Pfam" id="PF25954"/>
    </source>
</evidence>
<dbReference type="GO" id="GO:0022857">
    <property type="term" value="F:transmembrane transporter activity"/>
    <property type="evidence" value="ECO:0007669"/>
    <property type="project" value="InterPro"/>
</dbReference>
<evidence type="ECO:0000259" key="5">
    <source>
        <dbReference type="Pfam" id="PF25975"/>
    </source>
</evidence>
<dbReference type="InterPro" id="IPR058647">
    <property type="entry name" value="BSH_CzcB-like"/>
</dbReference>
<dbReference type="PANTHER" id="PTHR30097:SF4">
    <property type="entry name" value="SLR6042 PROTEIN"/>
    <property type="match status" value="1"/>
</dbReference>
<dbReference type="AlphaFoldDB" id="A0A076PLF4"/>
<gene>
    <name evidence="6" type="ORF">O987_00105</name>
</gene>
<evidence type="ECO:0000259" key="4">
    <source>
        <dbReference type="Pfam" id="PF25973"/>
    </source>
</evidence>
<dbReference type="InterPro" id="IPR051909">
    <property type="entry name" value="MFP_Cation_Efflux"/>
</dbReference>
<organism evidence="6 7">
    <name type="scientific">Comamonas testosteroni TK102</name>
    <dbReference type="NCBI Taxonomy" id="1392005"/>
    <lineage>
        <taxon>Bacteria</taxon>
        <taxon>Pseudomonadati</taxon>
        <taxon>Pseudomonadota</taxon>
        <taxon>Betaproteobacteria</taxon>
        <taxon>Burkholderiales</taxon>
        <taxon>Comamonadaceae</taxon>
        <taxon>Comamonas</taxon>
    </lineage>
</organism>
<feature type="domain" description="CzcB-like barrel-sandwich hybrid" evidence="4">
    <location>
        <begin position="95"/>
        <end position="234"/>
    </location>
</feature>
<feature type="domain" description="CusB-like beta-barrel" evidence="3">
    <location>
        <begin position="240"/>
        <end position="310"/>
    </location>
</feature>
<reference evidence="6 7" key="1">
    <citation type="journal article" date="2014" name="Genome Announc.">
        <title>Complete Genome Sequence of Polychlorinated Biphenyl Degrader Comamonas testosteroni TK102 (NBRC 109938).</title>
        <authorList>
            <person name="Fukuda K."/>
            <person name="Hosoyama A."/>
            <person name="Tsuchikane K."/>
            <person name="Ohji S."/>
            <person name="Yamazoe A."/>
            <person name="Fujita N."/>
            <person name="Shintani M."/>
            <person name="Kimbara K."/>
        </authorList>
    </citation>
    <scope>NUCLEOTIDE SEQUENCE [LARGE SCALE GENOMIC DNA]</scope>
    <source>
        <strain evidence="6">TK102</strain>
    </source>
</reference>
<name>A0A076PLF4_COMTE</name>
<comment type="similarity">
    <text evidence="1">Belongs to the membrane fusion protein (MFP) (TC 8.A.1) family.</text>
</comment>
<dbReference type="Pfam" id="PF25954">
    <property type="entry name" value="Beta-barrel_RND_2"/>
    <property type="match status" value="1"/>
</dbReference>
<dbReference type="HOGENOM" id="CLU_018816_13_3_4"/>
<keyword evidence="2" id="KW-0813">Transport</keyword>
<dbReference type="GO" id="GO:0015679">
    <property type="term" value="P:plasma membrane copper ion transport"/>
    <property type="evidence" value="ECO:0007669"/>
    <property type="project" value="TreeGrafter"/>
</dbReference>
<accession>A0A076PLF4</accession>